<keyword evidence="2" id="KW-0732">Signal</keyword>
<evidence type="ECO:0000256" key="1">
    <source>
        <dbReference type="SAM" id="MobiDB-lite"/>
    </source>
</evidence>
<dbReference type="AlphaFoldDB" id="A0A2W5L9L1"/>
<evidence type="ECO:0000256" key="2">
    <source>
        <dbReference type="SAM" id="SignalP"/>
    </source>
</evidence>
<organism evidence="3 4">
    <name type="scientific">Sphingopyxis macrogoltabida</name>
    <name type="common">Sphingomonas macrogoltabidus</name>
    <dbReference type="NCBI Taxonomy" id="33050"/>
    <lineage>
        <taxon>Bacteria</taxon>
        <taxon>Pseudomonadati</taxon>
        <taxon>Pseudomonadota</taxon>
        <taxon>Alphaproteobacteria</taxon>
        <taxon>Sphingomonadales</taxon>
        <taxon>Sphingomonadaceae</taxon>
        <taxon>Sphingopyxis</taxon>
    </lineage>
</organism>
<proteinExistence type="predicted"/>
<protein>
    <recommendedName>
        <fullName evidence="5">Outer membrane beta-barrel protein</fullName>
    </recommendedName>
</protein>
<name>A0A2W5L9L1_SPHMC</name>
<feature type="region of interest" description="Disordered" evidence="1">
    <location>
        <begin position="160"/>
        <end position="179"/>
    </location>
</feature>
<evidence type="ECO:0000313" key="3">
    <source>
        <dbReference type="EMBL" id="PZQ23285.1"/>
    </source>
</evidence>
<evidence type="ECO:0008006" key="5">
    <source>
        <dbReference type="Google" id="ProtNLM"/>
    </source>
</evidence>
<reference evidence="3 4" key="1">
    <citation type="submission" date="2017-08" db="EMBL/GenBank/DDBJ databases">
        <title>Infants hospitalized years apart are colonized by the same room-sourced microbial strains.</title>
        <authorList>
            <person name="Brooks B."/>
            <person name="Olm M.R."/>
            <person name="Firek B.A."/>
            <person name="Baker R."/>
            <person name="Thomas B.C."/>
            <person name="Morowitz M.J."/>
            <person name="Banfield J.F."/>
        </authorList>
    </citation>
    <scope>NUCLEOTIDE SEQUENCE [LARGE SCALE GENOMIC DNA]</scope>
    <source>
        <strain evidence="3">S2_005_003_R2_47</strain>
    </source>
</reference>
<feature type="chain" id="PRO_5016049495" description="Outer membrane beta-barrel protein" evidence="2">
    <location>
        <begin position="24"/>
        <end position="434"/>
    </location>
</feature>
<comment type="caution">
    <text evidence="3">The sequence shown here is derived from an EMBL/GenBank/DDBJ whole genome shotgun (WGS) entry which is preliminary data.</text>
</comment>
<dbReference type="SUPFAM" id="SSF56935">
    <property type="entry name" value="Porins"/>
    <property type="match status" value="1"/>
</dbReference>
<dbReference type="EMBL" id="QFPJ01000008">
    <property type="protein sequence ID" value="PZQ23285.1"/>
    <property type="molecule type" value="Genomic_DNA"/>
</dbReference>
<dbReference type="Pfam" id="PF10082">
    <property type="entry name" value="BBP2_2"/>
    <property type="match status" value="1"/>
</dbReference>
<feature type="compositionally biased region" description="Polar residues" evidence="1">
    <location>
        <begin position="168"/>
        <end position="179"/>
    </location>
</feature>
<evidence type="ECO:0000313" key="4">
    <source>
        <dbReference type="Proteomes" id="UP000248597"/>
    </source>
</evidence>
<feature type="signal peptide" evidence="2">
    <location>
        <begin position="1"/>
        <end position="23"/>
    </location>
</feature>
<dbReference type="InterPro" id="IPR018759">
    <property type="entry name" value="BBP2_2"/>
</dbReference>
<sequence>MRRALLVSLLGGCSLSAPALALAQQSDATDGLGSVSTENSFGRDRNVSVLERRRPDYSAEPIQIGALELMPRIAIGGGYDDNLYAQQGGRIGDAYLRIRPRVSLVRPSPNLKLSLNGELDLLRYADRASENATQYAVSGGALYTISRSDTLNLTARHGRYSQERVSPDSPTQASRPVRFTQSGGTATYTHVFNRLRVRGVFDVENRDYRDSVTPGGDPIDQDFRDHTNYTGTAIAEYAVSPSIALFVAGSLNKRDYRERTGPIAARDSTGFDVAGGASFELGRKARGSLRLGYLHQDYRAAAFEDVSGFLIGGELAYFLTPLVTITGTVDRGIRETGVNGATGYLATNMTLRADYELLRNLIISIGGELETRDFNYIDRSDDRWTWRANAAWLVSRRTALRIDVQRRTQSSTGALPGREFSGNRISLGVTFSGL</sequence>
<accession>A0A2W5L9L1</accession>
<gene>
    <name evidence="3" type="ORF">DI569_05415</name>
</gene>
<dbReference type="Proteomes" id="UP000248597">
    <property type="component" value="Unassembled WGS sequence"/>
</dbReference>